<evidence type="ECO:0000313" key="3">
    <source>
        <dbReference type="Proteomes" id="UP000243579"/>
    </source>
</evidence>
<comment type="caution">
    <text evidence="2">The sequence shown here is derived from an EMBL/GenBank/DDBJ whole genome shotgun (WGS) entry which is preliminary data.</text>
</comment>
<reference evidence="2 3" key="1">
    <citation type="journal article" date="2014" name="Genome Biol. Evol.">
        <title>The secreted proteins of Achlya hypogyna and Thraustotheca clavata identify the ancestral oomycete secretome and reveal gene acquisitions by horizontal gene transfer.</title>
        <authorList>
            <person name="Misner I."/>
            <person name="Blouin N."/>
            <person name="Leonard G."/>
            <person name="Richards T.A."/>
            <person name="Lane C.E."/>
        </authorList>
    </citation>
    <scope>NUCLEOTIDE SEQUENCE [LARGE SCALE GENOMIC DNA]</scope>
    <source>
        <strain evidence="2 3">ATCC 48635</strain>
    </source>
</reference>
<dbReference type="Pfam" id="PF24120">
    <property type="entry name" value="SsdA_C"/>
    <property type="match status" value="1"/>
</dbReference>
<name>A0A1V9YYN3_ACHHY</name>
<evidence type="ECO:0000313" key="2">
    <source>
        <dbReference type="EMBL" id="OQR90767.1"/>
    </source>
</evidence>
<dbReference type="InterPro" id="IPR057517">
    <property type="entry name" value="SsdA-like_C"/>
</dbReference>
<dbReference type="AlphaFoldDB" id="A0A1V9YYN3"/>
<organism evidence="2 3">
    <name type="scientific">Achlya hypogyna</name>
    <name type="common">Oomycete</name>
    <name type="synonym">Protoachlya hypogyna</name>
    <dbReference type="NCBI Taxonomy" id="1202772"/>
    <lineage>
        <taxon>Eukaryota</taxon>
        <taxon>Sar</taxon>
        <taxon>Stramenopiles</taxon>
        <taxon>Oomycota</taxon>
        <taxon>Saprolegniomycetes</taxon>
        <taxon>Saprolegniales</taxon>
        <taxon>Achlyaceae</taxon>
        <taxon>Achlya</taxon>
    </lineage>
</organism>
<dbReference type="OrthoDB" id="106901at2759"/>
<sequence>MFHEVFSLKLDTAGPMAAPTYYTFASFLGEEVAATYLTLPRRPQIAHFEAYLAYLQAEQVQFPTSKRATKCHAVPRATSTSQSTALPLLPSLLEGSTISGFGVCGSPEGFLPQLSLSMRAAHLATDINHTYVVENDSVLNSRSFMFGWCHAEKQKLVDIHHKLLDAAASSEYWEHLRLVVDRAMCPDCVAFVSAYAAHHKVDVFVQDPDGERRFTASGAVEQKTA</sequence>
<feature type="domain" description="Single-strand DNA deaminase toxin A-like C-terminal" evidence="1">
    <location>
        <begin position="97"/>
        <end position="155"/>
    </location>
</feature>
<accession>A0A1V9YYN3</accession>
<keyword evidence="3" id="KW-1185">Reference proteome</keyword>
<proteinExistence type="predicted"/>
<dbReference type="Proteomes" id="UP000243579">
    <property type="component" value="Unassembled WGS sequence"/>
</dbReference>
<evidence type="ECO:0000259" key="1">
    <source>
        <dbReference type="Pfam" id="PF24120"/>
    </source>
</evidence>
<gene>
    <name evidence="2" type="ORF">ACHHYP_05269</name>
</gene>
<protein>
    <recommendedName>
        <fullName evidence="1">Single-strand DNA deaminase toxin A-like C-terminal domain-containing protein</fullName>
    </recommendedName>
</protein>
<dbReference type="EMBL" id="JNBR01000582">
    <property type="protein sequence ID" value="OQR90767.1"/>
    <property type="molecule type" value="Genomic_DNA"/>
</dbReference>